<evidence type="ECO:0000313" key="8">
    <source>
        <dbReference type="Proteomes" id="UP000186039"/>
    </source>
</evidence>
<keyword evidence="8" id="KW-1185">Reference proteome</keyword>
<accession>A0A1Q9HEP1</accession>
<dbReference type="InterPro" id="IPR002114">
    <property type="entry name" value="PTS_HPr_Ser_P_site"/>
</dbReference>
<name>A0A1Q9HEP1_9VIBR</name>
<dbReference type="EMBL" id="MJMH01000004">
    <property type="protein sequence ID" value="OLQ96603.1"/>
    <property type="molecule type" value="Genomic_DNA"/>
</dbReference>
<dbReference type="PANTHER" id="PTHR33705:SF2">
    <property type="entry name" value="PHOSPHOCARRIER PROTEIN NPR"/>
    <property type="match status" value="1"/>
</dbReference>
<evidence type="ECO:0000259" key="5">
    <source>
        <dbReference type="PROSITE" id="PS51350"/>
    </source>
</evidence>
<dbReference type="GO" id="GO:0005737">
    <property type="term" value="C:cytoplasm"/>
    <property type="evidence" value="ECO:0007669"/>
    <property type="project" value="UniProtKB-SubCell"/>
</dbReference>
<dbReference type="CDD" id="cd00367">
    <property type="entry name" value="PTS-HPr_like"/>
    <property type="match status" value="1"/>
</dbReference>
<dbReference type="STRING" id="1381081.BIY22_08530"/>
<evidence type="ECO:0000256" key="1">
    <source>
        <dbReference type="ARBA" id="ARBA00004496"/>
    </source>
</evidence>
<dbReference type="SUPFAM" id="SSF55594">
    <property type="entry name" value="HPr-like"/>
    <property type="match status" value="1"/>
</dbReference>
<dbReference type="GO" id="GO:0009401">
    <property type="term" value="P:phosphoenolpyruvate-dependent sugar phosphotransferase system"/>
    <property type="evidence" value="ECO:0007669"/>
    <property type="project" value="UniProtKB-KW"/>
</dbReference>
<proteinExistence type="inferred from homology"/>
<keyword evidence="3" id="KW-0963">Cytoplasm</keyword>
<dbReference type="RefSeq" id="WP_075709370.1">
    <property type="nucleotide sequence ID" value="NZ_AP019654.1"/>
</dbReference>
<dbReference type="InterPro" id="IPR035895">
    <property type="entry name" value="HPr-like_sf"/>
</dbReference>
<gene>
    <name evidence="7" type="ORF">BIY20_18475</name>
    <name evidence="6" type="ORF">BIY22_08530</name>
</gene>
<sequence>MKTIDITVRAEDGLHARPAAALVKICSKMNSDIRIENGEKSCNAKSMMGVLKLGVKKGTVIRLTVDGGDEDINFTELTSKFDSLVNAL</sequence>
<evidence type="ECO:0000256" key="4">
    <source>
        <dbReference type="ARBA" id="ARBA00022683"/>
    </source>
</evidence>
<comment type="similarity">
    <text evidence="2">Belongs to the HPr family.</text>
</comment>
<feature type="domain" description="HPr" evidence="5">
    <location>
        <begin position="1"/>
        <end position="88"/>
    </location>
</feature>
<dbReference type="Gene3D" id="3.30.1340.10">
    <property type="entry name" value="HPr-like"/>
    <property type="match status" value="1"/>
</dbReference>
<dbReference type="Proteomes" id="UP000186039">
    <property type="component" value="Unassembled WGS sequence"/>
</dbReference>
<reference evidence="8 9" key="1">
    <citation type="submission" date="2016-09" db="EMBL/GenBank/DDBJ databases">
        <title>Genomic Taxonomy of the Vibrionaceae.</title>
        <authorList>
            <person name="Gonzalez-Castillo A."/>
            <person name="Gomez-Gil B."/>
            <person name="Enciso-Ibarra K."/>
        </authorList>
    </citation>
    <scope>NUCLEOTIDE SEQUENCE [LARGE SCALE GENOMIC DNA]</scope>
    <source>
        <strain evidence="7 8">CAIM 1902</strain>
        <strain evidence="6 9">CAIM 703</strain>
    </source>
</reference>
<dbReference type="NCBIfam" id="TIGR01003">
    <property type="entry name" value="PTS_HPr_family"/>
    <property type="match status" value="1"/>
</dbReference>
<evidence type="ECO:0000256" key="2">
    <source>
        <dbReference type="ARBA" id="ARBA00010736"/>
    </source>
</evidence>
<dbReference type="InterPro" id="IPR001020">
    <property type="entry name" value="PTS_HPr_His_P_site"/>
</dbReference>
<dbReference type="InterPro" id="IPR050399">
    <property type="entry name" value="HPr"/>
</dbReference>
<dbReference type="PRINTS" id="PR00107">
    <property type="entry name" value="PHOSPHOCPHPR"/>
</dbReference>
<dbReference type="InterPro" id="IPR000032">
    <property type="entry name" value="HPr-like"/>
</dbReference>
<evidence type="ECO:0000313" key="7">
    <source>
        <dbReference type="EMBL" id="OLQ96603.1"/>
    </source>
</evidence>
<dbReference type="Pfam" id="PF00381">
    <property type="entry name" value="PTS-HPr"/>
    <property type="match status" value="1"/>
</dbReference>
<dbReference type="OrthoDB" id="9798965at2"/>
<dbReference type="PANTHER" id="PTHR33705">
    <property type="entry name" value="PHOSPHOCARRIER PROTEIN HPR"/>
    <property type="match status" value="1"/>
</dbReference>
<protein>
    <recommendedName>
        <fullName evidence="5">HPr domain-containing protein</fullName>
    </recommendedName>
</protein>
<evidence type="ECO:0000313" key="6">
    <source>
        <dbReference type="EMBL" id="OLQ88202.1"/>
    </source>
</evidence>
<dbReference type="PROSITE" id="PS00369">
    <property type="entry name" value="PTS_HPR_HIS"/>
    <property type="match status" value="1"/>
</dbReference>
<evidence type="ECO:0000313" key="9">
    <source>
        <dbReference type="Proteomes" id="UP000186313"/>
    </source>
</evidence>
<dbReference type="AlphaFoldDB" id="A0A1Q9HEP1"/>
<keyword evidence="4" id="KW-0598">Phosphotransferase system</keyword>
<comment type="subcellular location">
    <subcellularLocation>
        <location evidence="1">Cytoplasm</location>
    </subcellularLocation>
</comment>
<organism evidence="6 9">
    <name type="scientific">Vibrio panuliri</name>
    <dbReference type="NCBI Taxonomy" id="1381081"/>
    <lineage>
        <taxon>Bacteria</taxon>
        <taxon>Pseudomonadati</taxon>
        <taxon>Pseudomonadota</taxon>
        <taxon>Gammaproteobacteria</taxon>
        <taxon>Vibrionales</taxon>
        <taxon>Vibrionaceae</taxon>
        <taxon>Vibrio</taxon>
    </lineage>
</organism>
<dbReference type="PROSITE" id="PS00589">
    <property type="entry name" value="PTS_HPR_SER"/>
    <property type="match status" value="1"/>
</dbReference>
<dbReference type="PROSITE" id="PS51350">
    <property type="entry name" value="PTS_HPR_DOM"/>
    <property type="match status" value="1"/>
</dbReference>
<dbReference type="EMBL" id="MJMJ01000023">
    <property type="protein sequence ID" value="OLQ88202.1"/>
    <property type="molecule type" value="Genomic_DNA"/>
</dbReference>
<comment type="caution">
    <text evidence="6">The sequence shown here is derived from an EMBL/GenBank/DDBJ whole genome shotgun (WGS) entry which is preliminary data.</text>
</comment>
<evidence type="ECO:0000256" key="3">
    <source>
        <dbReference type="ARBA" id="ARBA00022490"/>
    </source>
</evidence>
<dbReference type="Proteomes" id="UP000186313">
    <property type="component" value="Unassembled WGS sequence"/>
</dbReference>